<keyword evidence="1" id="KW-1133">Transmembrane helix</keyword>
<keyword evidence="1" id="KW-0812">Transmembrane</keyword>
<dbReference type="EMBL" id="JACIES010000001">
    <property type="protein sequence ID" value="MBB4025014.1"/>
    <property type="molecule type" value="Genomic_DNA"/>
</dbReference>
<feature type="transmembrane region" description="Helical" evidence="1">
    <location>
        <begin position="85"/>
        <end position="106"/>
    </location>
</feature>
<dbReference type="PANTHER" id="PTHR30273:SF2">
    <property type="entry name" value="PROTEIN FECR"/>
    <property type="match status" value="1"/>
</dbReference>
<dbReference type="PIRSF" id="PIRSF018266">
    <property type="entry name" value="FecR"/>
    <property type="match status" value="1"/>
</dbReference>
<proteinExistence type="predicted"/>
<evidence type="ECO:0000259" key="3">
    <source>
        <dbReference type="Pfam" id="PF16344"/>
    </source>
</evidence>
<dbReference type="Pfam" id="PF16344">
    <property type="entry name" value="FecR_C"/>
    <property type="match status" value="1"/>
</dbReference>
<feature type="domain" description="FecR protein" evidence="2">
    <location>
        <begin position="177"/>
        <end position="270"/>
    </location>
</feature>
<keyword evidence="5" id="KW-1185">Reference proteome</keyword>
<dbReference type="InterPro" id="IPR012373">
    <property type="entry name" value="Ferrdict_sens_TM"/>
</dbReference>
<dbReference type="InterPro" id="IPR006860">
    <property type="entry name" value="FecR"/>
</dbReference>
<gene>
    <name evidence="4" type="ORF">GGR14_000775</name>
</gene>
<evidence type="ECO:0000313" key="5">
    <source>
        <dbReference type="Proteomes" id="UP000546007"/>
    </source>
</evidence>
<dbReference type="InterPro" id="IPR032508">
    <property type="entry name" value="FecR_C"/>
</dbReference>
<evidence type="ECO:0000256" key="1">
    <source>
        <dbReference type="SAM" id="Phobius"/>
    </source>
</evidence>
<dbReference type="GeneID" id="93101225"/>
<comment type="caution">
    <text evidence="4">The sequence shown here is derived from an EMBL/GenBank/DDBJ whole genome shotgun (WGS) entry which is preliminary data.</text>
</comment>
<dbReference type="AlphaFoldDB" id="A0A7W6HU44"/>
<evidence type="ECO:0000259" key="2">
    <source>
        <dbReference type="Pfam" id="PF04773"/>
    </source>
</evidence>
<dbReference type="Gene3D" id="3.55.50.30">
    <property type="match status" value="1"/>
</dbReference>
<name>A0A7W6HU44_9BACT</name>
<dbReference type="RefSeq" id="WP_164719681.1">
    <property type="nucleotide sequence ID" value="NZ_AP028155.1"/>
</dbReference>
<sequence>MERTERIAQLISARMLGQELTEEEKRELDDWLGEEQANKDLLEEVRSLRGVRQFVQLEQEGYGEQMAAAFAERCRGGKRRSLRRIVLAAVGSAAAVVVLVVGLWMWTGEEGRSLPEVVAVVEDSLSIQRVGTVLTLASGERIDLKQEETEKAATRQRGERVIPAERMAKEHPEAYHTLSVPAGGEFQYVLADGTKVWLNSDSELRFPTSFAGDERRVYLKGEAFFDVVKDSGKQFVVALPEGDIKVYGTRFCITDYGNKPMSAVLTRGSIGFTTTGGEEVRLKPADRLTYEAAEGVLKVEQVDTTLYMSWINKMFVFKGQPLGEIMETLSRWYDLDCVFASEDLKQVRLSGRLNRYQNIQVLLKTYEGIAGLRFEIEGRQVFISRK</sequence>
<dbReference type="Pfam" id="PF04773">
    <property type="entry name" value="FecR"/>
    <property type="match status" value="1"/>
</dbReference>
<accession>A0A7W6HU44</accession>
<dbReference type="Proteomes" id="UP000546007">
    <property type="component" value="Unassembled WGS sequence"/>
</dbReference>
<evidence type="ECO:0000313" key="4">
    <source>
        <dbReference type="EMBL" id="MBB4025014.1"/>
    </source>
</evidence>
<organism evidence="4 5">
    <name type="scientific">Butyricimonas faecihominis</name>
    <dbReference type="NCBI Taxonomy" id="1472416"/>
    <lineage>
        <taxon>Bacteria</taxon>
        <taxon>Pseudomonadati</taxon>
        <taxon>Bacteroidota</taxon>
        <taxon>Bacteroidia</taxon>
        <taxon>Bacteroidales</taxon>
        <taxon>Odoribacteraceae</taxon>
        <taxon>Butyricimonas</taxon>
    </lineage>
</organism>
<dbReference type="GO" id="GO:0016989">
    <property type="term" value="F:sigma factor antagonist activity"/>
    <property type="evidence" value="ECO:0007669"/>
    <property type="project" value="TreeGrafter"/>
</dbReference>
<keyword evidence="1" id="KW-0472">Membrane</keyword>
<feature type="domain" description="Protein FecR C-terminal" evidence="3">
    <location>
        <begin position="315"/>
        <end position="383"/>
    </location>
</feature>
<reference evidence="4 5" key="1">
    <citation type="submission" date="2020-08" db="EMBL/GenBank/DDBJ databases">
        <title>Genomic Encyclopedia of Type Strains, Phase IV (KMG-IV): sequencing the most valuable type-strain genomes for metagenomic binning, comparative biology and taxonomic classification.</title>
        <authorList>
            <person name="Goeker M."/>
        </authorList>
    </citation>
    <scope>NUCLEOTIDE SEQUENCE [LARGE SCALE GENOMIC DNA]</scope>
    <source>
        <strain evidence="4 5">DSM 105721</strain>
    </source>
</reference>
<dbReference type="PANTHER" id="PTHR30273">
    <property type="entry name" value="PERIPLASMIC SIGNAL SENSOR AND SIGMA FACTOR ACTIVATOR FECR-RELATED"/>
    <property type="match status" value="1"/>
</dbReference>
<dbReference type="Gene3D" id="2.60.120.1440">
    <property type="match status" value="1"/>
</dbReference>
<protein>
    <submittedName>
        <fullName evidence="4">Ferric-dicitrate binding protein FerR (Iron transport regulator)</fullName>
    </submittedName>
</protein>